<accession>A0A495RAW9</accession>
<sequence length="130" mass="14937">MSLYRSGIALIVATFLLSGCSFFDHWVYRPDINQGNYITQEQVNKLQVGQTKEQVMFIMGTPMLESVFEDNIWYYVFRQLPQYGKVSQETYTILFDNKGNVTDIKTSAYNAKSLAVMDEAEPASDDYTNE</sequence>
<dbReference type="RefSeq" id="WP_121145477.1">
    <property type="nucleotide sequence ID" value="NZ_RBWY01000004.1"/>
</dbReference>
<evidence type="ECO:0000313" key="6">
    <source>
        <dbReference type="EMBL" id="RKS84623.1"/>
    </source>
</evidence>
<dbReference type="NCBIfam" id="NF008585">
    <property type="entry name" value="PRK11548.1"/>
    <property type="match status" value="1"/>
</dbReference>
<dbReference type="InterPro" id="IPR026592">
    <property type="entry name" value="BamE"/>
</dbReference>
<keyword evidence="2 4" id="KW-0472">Membrane</keyword>
<comment type="subcellular location">
    <subcellularLocation>
        <location evidence="4">Cell outer membrane</location>
        <topology evidence="4">Lipid-anchor</topology>
    </subcellularLocation>
</comment>
<evidence type="ECO:0000256" key="1">
    <source>
        <dbReference type="ARBA" id="ARBA00022729"/>
    </source>
</evidence>
<dbReference type="GO" id="GO:1990063">
    <property type="term" value="C:Bam protein complex"/>
    <property type="evidence" value="ECO:0007669"/>
    <property type="project" value="TreeGrafter"/>
</dbReference>
<dbReference type="InterPro" id="IPR007450">
    <property type="entry name" value="BamE_dom"/>
</dbReference>
<evidence type="ECO:0000256" key="2">
    <source>
        <dbReference type="ARBA" id="ARBA00023136"/>
    </source>
</evidence>
<dbReference type="GO" id="GO:0051205">
    <property type="term" value="P:protein insertion into membrane"/>
    <property type="evidence" value="ECO:0007669"/>
    <property type="project" value="UniProtKB-UniRule"/>
</dbReference>
<keyword evidence="3 4" id="KW-0998">Cell outer membrane</keyword>
<keyword evidence="4" id="KW-0564">Palmitate</keyword>
<comment type="similarity">
    <text evidence="4">Belongs to the BamE family.</text>
</comment>
<dbReference type="AlphaFoldDB" id="A0A495RAW9"/>
<organism evidence="6 7">
    <name type="scientific">Orbus hercynius</name>
    <dbReference type="NCBI Taxonomy" id="593135"/>
    <lineage>
        <taxon>Bacteria</taxon>
        <taxon>Pseudomonadati</taxon>
        <taxon>Pseudomonadota</taxon>
        <taxon>Gammaproteobacteria</taxon>
        <taxon>Orbales</taxon>
        <taxon>Orbaceae</taxon>
        <taxon>Orbus</taxon>
    </lineage>
</organism>
<dbReference type="InterPro" id="IPR037873">
    <property type="entry name" value="BamE-like"/>
</dbReference>
<evidence type="ECO:0000313" key="7">
    <source>
        <dbReference type="Proteomes" id="UP000278542"/>
    </source>
</evidence>
<protein>
    <recommendedName>
        <fullName evidence="4">Outer membrane protein assembly factor BamE</fullName>
    </recommendedName>
</protein>
<dbReference type="PANTHER" id="PTHR37482">
    <property type="entry name" value="OUTER MEMBRANE PROTEIN ASSEMBLY FACTOR BAME"/>
    <property type="match status" value="1"/>
</dbReference>
<comment type="caution">
    <text evidence="6">The sequence shown here is derived from an EMBL/GenBank/DDBJ whole genome shotgun (WGS) entry which is preliminary data.</text>
</comment>
<dbReference type="Proteomes" id="UP000278542">
    <property type="component" value="Unassembled WGS sequence"/>
</dbReference>
<dbReference type="HAMAP" id="MF_00925">
    <property type="entry name" value="OM_assembly_BamE"/>
    <property type="match status" value="1"/>
</dbReference>
<keyword evidence="4" id="KW-0449">Lipoprotein</keyword>
<proteinExistence type="inferred from homology"/>
<dbReference type="PROSITE" id="PS51257">
    <property type="entry name" value="PROKAR_LIPOPROTEIN"/>
    <property type="match status" value="1"/>
</dbReference>
<dbReference type="GO" id="GO:0043165">
    <property type="term" value="P:Gram-negative-bacterium-type cell outer membrane assembly"/>
    <property type="evidence" value="ECO:0007669"/>
    <property type="project" value="UniProtKB-UniRule"/>
</dbReference>
<dbReference type="Pfam" id="PF04355">
    <property type="entry name" value="BamE"/>
    <property type="match status" value="1"/>
</dbReference>
<gene>
    <name evidence="4" type="primary">bamE</name>
    <name evidence="6" type="ORF">DES39_1833</name>
</gene>
<name>A0A495RAW9_9GAMM</name>
<feature type="domain" description="Outer membrane protein assembly factor BamE" evidence="5">
    <location>
        <begin position="35"/>
        <end position="104"/>
    </location>
</feature>
<keyword evidence="7" id="KW-1185">Reference proteome</keyword>
<dbReference type="OrthoDB" id="9808250at2"/>
<dbReference type="PANTHER" id="PTHR37482:SF1">
    <property type="entry name" value="OUTER MEMBRANE PROTEIN ASSEMBLY FACTOR BAME"/>
    <property type="match status" value="1"/>
</dbReference>
<evidence type="ECO:0000259" key="5">
    <source>
        <dbReference type="Pfam" id="PF04355"/>
    </source>
</evidence>
<comment type="subunit">
    <text evidence="4">Part of the Bam complex.</text>
</comment>
<dbReference type="GO" id="GO:0030674">
    <property type="term" value="F:protein-macromolecule adaptor activity"/>
    <property type="evidence" value="ECO:0007669"/>
    <property type="project" value="TreeGrafter"/>
</dbReference>
<reference evidence="6 7" key="1">
    <citation type="submission" date="2018-10" db="EMBL/GenBank/DDBJ databases">
        <title>Genomic Encyclopedia of Type Strains, Phase IV (KMG-IV): sequencing the most valuable type-strain genomes for metagenomic binning, comparative biology and taxonomic classification.</title>
        <authorList>
            <person name="Goeker M."/>
        </authorList>
    </citation>
    <scope>NUCLEOTIDE SEQUENCE [LARGE SCALE GENOMIC DNA]</scope>
    <source>
        <strain evidence="6 7">DSM 22228</strain>
    </source>
</reference>
<comment type="function">
    <text evidence="4">Part of the outer membrane protein assembly complex, which is involved in assembly and insertion of beta-barrel proteins into the outer membrane.</text>
</comment>
<dbReference type="Gene3D" id="3.30.1450.10">
    <property type="match status" value="1"/>
</dbReference>
<evidence type="ECO:0000256" key="3">
    <source>
        <dbReference type="ARBA" id="ARBA00023237"/>
    </source>
</evidence>
<keyword evidence="1 4" id="KW-0732">Signal</keyword>
<evidence type="ECO:0000256" key="4">
    <source>
        <dbReference type="HAMAP-Rule" id="MF_00925"/>
    </source>
</evidence>
<dbReference type="EMBL" id="RBWY01000004">
    <property type="protein sequence ID" value="RKS84623.1"/>
    <property type="molecule type" value="Genomic_DNA"/>
</dbReference>